<dbReference type="EMBL" id="JAGYWB010000014">
    <property type="protein sequence ID" value="KAI0498676.1"/>
    <property type="molecule type" value="Genomic_DNA"/>
</dbReference>
<organism evidence="1 2">
    <name type="scientific">Dendrobium nobile</name>
    <name type="common">Orchid</name>
    <dbReference type="NCBI Taxonomy" id="94219"/>
    <lineage>
        <taxon>Eukaryota</taxon>
        <taxon>Viridiplantae</taxon>
        <taxon>Streptophyta</taxon>
        <taxon>Embryophyta</taxon>
        <taxon>Tracheophyta</taxon>
        <taxon>Spermatophyta</taxon>
        <taxon>Magnoliopsida</taxon>
        <taxon>Liliopsida</taxon>
        <taxon>Asparagales</taxon>
        <taxon>Orchidaceae</taxon>
        <taxon>Epidendroideae</taxon>
        <taxon>Malaxideae</taxon>
        <taxon>Dendrobiinae</taxon>
        <taxon>Dendrobium</taxon>
    </lineage>
</organism>
<keyword evidence="2" id="KW-1185">Reference proteome</keyword>
<reference evidence="1" key="1">
    <citation type="journal article" date="2022" name="Front. Genet.">
        <title>Chromosome-Scale Assembly of the Dendrobium nobile Genome Provides Insights Into the Molecular Mechanism of the Biosynthesis of the Medicinal Active Ingredient of Dendrobium.</title>
        <authorList>
            <person name="Xu Q."/>
            <person name="Niu S.-C."/>
            <person name="Li K.-L."/>
            <person name="Zheng P.-J."/>
            <person name="Zhang X.-J."/>
            <person name="Jia Y."/>
            <person name="Liu Y."/>
            <person name="Niu Y.-X."/>
            <person name="Yu L.-H."/>
            <person name="Chen D.-F."/>
            <person name="Zhang G.-Q."/>
        </authorList>
    </citation>
    <scope>NUCLEOTIDE SEQUENCE</scope>
    <source>
        <tissue evidence="1">Leaf</tissue>
    </source>
</reference>
<dbReference type="AlphaFoldDB" id="A0A8T3APU7"/>
<evidence type="ECO:0000313" key="2">
    <source>
        <dbReference type="Proteomes" id="UP000829196"/>
    </source>
</evidence>
<dbReference type="Proteomes" id="UP000829196">
    <property type="component" value="Unassembled WGS sequence"/>
</dbReference>
<dbReference type="SMR" id="A0A8T3APU7"/>
<name>A0A8T3APU7_DENNO</name>
<accession>A0A8T3APU7</accession>
<protein>
    <submittedName>
        <fullName evidence="1">Uncharacterized protein</fullName>
    </submittedName>
</protein>
<comment type="caution">
    <text evidence="1">The sequence shown here is derived from an EMBL/GenBank/DDBJ whole genome shotgun (WGS) entry which is preliminary data.</text>
</comment>
<sequence length="81" mass="9189">MLGSETRGDEVGSYQRLLEEACGYEAQVLAGFSSTEGRGRSKVLQEFAEGLYAWEEAKRSVALVLAMLTWWDFHVQRMGWI</sequence>
<proteinExistence type="predicted"/>
<gene>
    <name evidence="1" type="ORF">KFK09_019566</name>
</gene>
<evidence type="ECO:0000313" key="1">
    <source>
        <dbReference type="EMBL" id="KAI0498676.1"/>
    </source>
</evidence>